<proteinExistence type="predicted"/>
<name>A0A225NFU6_9RHOB</name>
<dbReference type="EMBL" id="AQQR01000007">
    <property type="protein sequence ID" value="OWU72338.1"/>
    <property type="molecule type" value="Genomic_DNA"/>
</dbReference>
<dbReference type="SUPFAM" id="SSF53850">
    <property type="entry name" value="Periplasmic binding protein-like II"/>
    <property type="match status" value="1"/>
</dbReference>
<feature type="signal peptide" evidence="2">
    <location>
        <begin position="1"/>
        <end position="20"/>
    </location>
</feature>
<reference evidence="3 4" key="1">
    <citation type="submission" date="2013-04" db="EMBL/GenBank/DDBJ databases">
        <title>Oceanicola sp. 22II1-22F33 Genome Sequencing.</title>
        <authorList>
            <person name="Lai Q."/>
            <person name="Li G."/>
            <person name="Shao Z."/>
        </authorList>
    </citation>
    <scope>NUCLEOTIDE SEQUENCE [LARGE SCALE GENOMIC DNA]</scope>
    <source>
        <strain evidence="3 4">22II1-22F33</strain>
    </source>
</reference>
<dbReference type="GO" id="GO:0030288">
    <property type="term" value="C:outer membrane-bounded periplasmic space"/>
    <property type="evidence" value="ECO:0007669"/>
    <property type="project" value="TreeGrafter"/>
</dbReference>
<organism evidence="3 4">
    <name type="scientific">Marinibacterium profundimaris</name>
    <dbReference type="NCBI Taxonomy" id="1679460"/>
    <lineage>
        <taxon>Bacteria</taxon>
        <taxon>Pseudomonadati</taxon>
        <taxon>Pseudomonadota</taxon>
        <taxon>Alphaproteobacteria</taxon>
        <taxon>Rhodobacterales</taxon>
        <taxon>Paracoccaceae</taxon>
        <taxon>Marinibacterium</taxon>
    </lineage>
</organism>
<gene>
    <name evidence="3" type="ORF">ATO3_17340</name>
</gene>
<evidence type="ECO:0000256" key="1">
    <source>
        <dbReference type="ARBA" id="ARBA00022729"/>
    </source>
</evidence>
<dbReference type="Proteomes" id="UP000215377">
    <property type="component" value="Unassembled WGS sequence"/>
</dbReference>
<dbReference type="OrthoDB" id="8673316at2"/>
<dbReference type="PANTHER" id="PTHR30006">
    <property type="entry name" value="THIAMINE-BINDING PERIPLASMIC PROTEIN-RELATED"/>
    <property type="match status" value="1"/>
</dbReference>
<evidence type="ECO:0000313" key="4">
    <source>
        <dbReference type="Proteomes" id="UP000215377"/>
    </source>
</evidence>
<accession>A0A225NFU6</accession>
<sequence length="342" mass="37718">MRALLLLLAVLALPARPSAAFEIEGHAIFGDPDAVRMLRVLSVADVDVFGPVIEAFRAGYPEVSVDYTVASSAEIMTAIAEERVPFDVVISSAMDLQTKLANDGFARPHRSTATLALPDWARWRDDLFAFTQEPAAIVLSRAAFAGRPLPETRQALISAMRDAPELFRDRVGTYDLRSSGLGYLFATQDARTSEVYWRLTEVMGALGTRLYCCSSEMIDDVASGDLAIAYNVLASYALSRADLTKVAIVLPEDFSTVMLRTALVPQNAPDPGLAGRFVDFLLTSSWSSADVPQSPLSVSSAVFLTNRDRFRRIRLGPELLVYLDEFKRRRFLQAWEDAILQD</sequence>
<keyword evidence="4" id="KW-1185">Reference proteome</keyword>
<dbReference type="PANTHER" id="PTHR30006:SF25">
    <property type="entry name" value="PHOSPHOGLYCERATE TRANSPORT REGULATORY PROTEIN PGTC"/>
    <property type="match status" value="1"/>
</dbReference>
<keyword evidence="1 2" id="KW-0732">Signal</keyword>
<protein>
    <submittedName>
        <fullName evidence="3">ABC transporter substrate-binding protein</fullName>
    </submittedName>
</protein>
<dbReference type="AlphaFoldDB" id="A0A225NFU6"/>
<comment type="caution">
    <text evidence="3">The sequence shown here is derived from an EMBL/GenBank/DDBJ whole genome shotgun (WGS) entry which is preliminary data.</text>
</comment>
<dbReference type="Gene3D" id="3.40.190.10">
    <property type="entry name" value="Periplasmic binding protein-like II"/>
    <property type="match status" value="2"/>
</dbReference>
<evidence type="ECO:0000313" key="3">
    <source>
        <dbReference type="EMBL" id="OWU72338.1"/>
    </source>
</evidence>
<feature type="chain" id="PRO_5012307776" evidence="2">
    <location>
        <begin position="21"/>
        <end position="342"/>
    </location>
</feature>
<dbReference type="Pfam" id="PF13531">
    <property type="entry name" value="SBP_bac_11"/>
    <property type="match status" value="1"/>
</dbReference>
<evidence type="ECO:0000256" key="2">
    <source>
        <dbReference type="SAM" id="SignalP"/>
    </source>
</evidence>